<dbReference type="EMBL" id="SNRW01008179">
    <property type="protein sequence ID" value="KAA6379951.1"/>
    <property type="molecule type" value="Genomic_DNA"/>
</dbReference>
<protein>
    <submittedName>
        <fullName evidence="1">Uncharacterized protein</fullName>
    </submittedName>
</protein>
<comment type="caution">
    <text evidence="1">The sequence shown here is derived from an EMBL/GenBank/DDBJ whole genome shotgun (WGS) entry which is preliminary data.</text>
</comment>
<reference evidence="1 2" key="1">
    <citation type="submission" date="2019-03" db="EMBL/GenBank/DDBJ databases">
        <title>Single cell metagenomics reveals metabolic interactions within the superorganism composed of flagellate Streblomastix strix and complex community of Bacteroidetes bacteria on its surface.</title>
        <authorList>
            <person name="Treitli S.C."/>
            <person name="Kolisko M."/>
            <person name="Husnik F."/>
            <person name="Keeling P."/>
            <person name="Hampl V."/>
        </authorList>
    </citation>
    <scope>NUCLEOTIDE SEQUENCE [LARGE SCALE GENOMIC DNA]</scope>
    <source>
        <strain evidence="1">ST1C</strain>
    </source>
</reference>
<proteinExistence type="predicted"/>
<dbReference type="OrthoDB" id="1926212at2759"/>
<accession>A0A5J4VBX1</accession>
<evidence type="ECO:0000313" key="2">
    <source>
        <dbReference type="Proteomes" id="UP000324800"/>
    </source>
</evidence>
<gene>
    <name evidence="1" type="ORF">EZS28_024521</name>
</gene>
<name>A0A5J4VBX1_9EUKA</name>
<organism evidence="1 2">
    <name type="scientific">Streblomastix strix</name>
    <dbReference type="NCBI Taxonomy" id="222440"/>
    <lineage>
        <taxon>Eukaryota</taxon>
        <taxon>Metamonada</taxon>
        <taxon>Preaxostyla</taxon>
        <taxon>Oxymonadida</taxon>
        <taxon>Streblomastigidae</taxon>
        <taxon>Streblomastix</taxon>
    </lineage>
</organism>
<feature type="non-terminal residue" evidence="1">
    <location>
        <position position="1"/>
    </location>
</feature>
<dbReference type="Proteomes" id="UP000324800">
    <property type="component" value="Unassembled WGS sequence"/>
</dbReference>
<dbReference type="AlphaFoldDB" id="A0A5J4VBX1"/>
<evidence type="ECO:0000313" key="1">
    <source>
        <dbReference type="EMBL" id="KAA6379951.1"/>
    </source>
</evidence>
<sequence length="57" mass="6404">GHGQLAGQIEMTKAIECLQRGETIITVDMLRRFTRDSSSGMAEPVQEKVRLFKTILL</sequence>